<proteinExistence type="predicted"/>
<organism evidence="3 4">
    <name type="scientific">Flavobacterium saccharophilum</name>
    <dbReference type="NCBI Taxonomy" id="29534"/>
    <lineage>
        <taxon>Bacteria</taxon>
        <taxon>Pseudomonadati</taxon>
        <taxon>Bacteroidota</taxon>
        <taxon>Flavobacteriia</taxon>
        <taxon>Flavobacteriales</taxon>
        <taxon>Flavobacteriaceae</taxon>
        <taxon>Flavobacterium</taxon>
    </lineage>
</organism>
<feature type="chain" id="PRO_5013133596" evidence="1">
    <location>
        <begin position="21"/>
        <end position="188"/>
    </location>
</feature>
<dbReference type="EMBL" id="FRBY01000005">
    <property type="protein sequence ID" value="SHM56594.1"/>
    <property type="molecule type" value="Genomic_DNA"/>
</dbReference>
<name>A0A1M7JUE0_9FLAO</name>
<dbReference type="SUPFAM" id="SSF56925">
    <property type="entry name" value="OMPA-like"/>
    <property type="match status" value="1"/>
</dbReference>
<dbReference type="InterPro" id="IPR025665">
    <property type="entry name" value="Beta-barrel_OMP_2"/>
</dbReference>
<evidence type="ECO:0000256" key="1">
    <source>
        <dbReference type="SAM" id="SignalP"/>
    </source>
</evidence>
<sequence length="188" mass="20251">MKKIILAAVLFLATSATIQAQLLKLGVKAGVNFASQPGDATLNGVAFDKDGITSYHVGVVAEVKLLEKFAIQPELLYSTQGATYKFADAQEDFKNELAYLSIPVMAKIYMTKSLSLEVGPQASFLLSQKNDVNIEDANTFDFALNAGLGLKITESIFVQGRYSLGLTDVSPNADIRNSVVQLSAGFMF</sequence>
<keyword evidence="4" id="KW-1185">Reference proteome</keyword>
<gene>
    <name evidence="3" type="ORF">SAMN05444366_3510</name>
</gene>
<dbReference type="Pfam" id="PF13568">
    <property type="entry name" value="OMP_b-brl_2"/>
    <property type="match status" value="1"/>
</dbReference>
<dbReference type="RefSeq" id="WP_072974484.1">
    <property type="nucleotide sequence ID" value="NZ_FRBY01000005.1"/>
</dbReference>
<dbReference type="Proteomes" id="UP000184121">
    <property type="component" value="Unassembled WGS sequence"/>
</dbReference>
<evidence type="ECO:0000313" key="4">
    <source>
        <dbReference type="Proteomes" id="UP000184121"/>
    </source>
</evidence>
<protein>
    <submittedName>
        <fullName evidence="3">Outer membrane protein beta-barrel domain-containing protein</fullName>
    </submittedName>
</protein>
<evidence type="ECO:0000313" key="3">
    <source>
        <dbReference type="EMBL" id="SHM56594.1"/>
    </source>
</evidence>
<dbReference type="OrthoDB" id="947434at2"/>
<feature type="domain" description="Outer membrane protein beta-barrel" evidence="2">
    <location>
        <begin position="19"/>
        <end position="169"/>
    </location>
</feature>
<dbReference type="STRING" id="29534.SAMN05444366_3510"/>
<keyword evidence="1" id="KW-0732">Signal</keyword>
<dbReference type="InterPro" id="IPR011250">
    <property type="entry name" value="OMP/PagP_B-barrel"/>
</dbReference>
<evidence type="ECO:0000259" key="2">
    <source>
        <dbReference type="Pfam" id="PF13568"/>
    </source>
</evidence>
<reference evidence="4" key="1">
    <citation type="submission" date="2016-11" db="EMBL/GenBank/DDBJ databases">
        <authorList>
            <person name="Varghese N."/>
            <person name="Submissions S."/>
        </authorList>
    </citation>
    <scope>NUCLEOTIDE SEQUENCE [LARGE SCALE GENOMIC DNA]</scope>
    <source>
        <strain evidence="4">DSM 1811</strain>
    </source>
</reference>
<accession>A0A1M7JUE0</accession>
<feature type="signal peptide" evidence="1">
    <location>
        <begin position="1"/>
        <end position="20"/>
    </location>
</feature>
<dbReference type="AlphaFoldDB" id="A0A1M7JUE0"/>